<proteinExistence type="predicted"/>
<accession>A0A8J4SJS1</accession>
<protein>
    <submittedName>
        <fullName evidence="1">Uncharacterized protein</fullName>
    </submittedName>
</protein>
<dbReference type="Proteomes" id="UP000748531">
    <property type="component" value="Unassembled WGS sequence"/>
</dbReference>
<sequence length="339" mass="37638">MYLLFYYSHFREVMVSKTSLSCNQSSSSTVGSIDRILHNGLLDAACQKLHEFHCQKAGKANLRLDSAARAYIVDYTASIIKNLCDPFVPLSVSDVIDRIHYSFPPNLKPPDPLLEEMRVLVDKGKKKTSYISADKILSCLKTIYPRIETSVSLFITHLIEYTLGQIVQWAVNYEAKLDSGLIEETDILQISSLFGTPKFSKASVCQSLPFLQRQSTDYIGHAKELQFFLRTCVEHLGIVVRVFGDPIADELSQLRLAAQSTFIGGSSGCELAMAAVNLLQSAQAAQQVFSRAAELYSHMTLLSECVEDVFEGQSHLLGTCLIVSHTKGKCVLLVCFFVC</sequence>
<evidence type="ECO:0000313" key="2">
    <source>
        <dbReference type="Proteomes" id="UP000748531"/>
    </source>
</evidence>
<dbReference type="EMBL" id="LUCH01020792">
    <property type="protein sequence ID" value="KAF5394127.1"/>
    <property type="molecule type" value="Genomic_DNA"/>
</dbReference>
<gene>
    <name evidence="1" type="ORF">PHET_12215</name>
</gene>
<name>A0A8J4SJS1_9TREM</name>
<keyword evidence="2" id="KW-1185">Reference proteome</keyword>
<reference evidence="1" key="1">
    <citation type="submission" date="2019-05" db="EMBL/GenBank/DDBJ databases">
        <title>Annotation for the trematode Paragonimus heterotremus.</title>
        <authorList>
            <person name="Choi Y.-J."/>
        </authorList>
    </citation>
    <scope>NUCLEOTIDE SEQUENCE</scope>
    <source>
        <strain evidence="1">LC</strain>
    </source>
</reference>
<dbReference type="InterPro" id="IPR009072">
    <property type="entry name" value="Histone-fold"/>
</dbReference>
<comment type="caution">
    <text evidence="1">The sequence shown here is derived from an EMBL/GenBank/DDBJ whole genome shotgun (WGS) entry which is preliminary data.</text>
</comment>
<evidence type="ECO:0000313" key="1">
    <source>
        <dbReference type="EMBL" id="KAF5394127.1"/>
    </source>
</evidence>
<dbReference type="OrthoDB" id="546434at2759"/>
<dbReference type="AlphaFoldDB" id="A0A8J4SJS1"/>
<organism evidence="1 2">
    <name type="scientific">Paragonimus heterotremus</name>
    <dbReference type="NCBI Taxonomy" id="100268"/>
    <lineage>
        <taxon>Eukaryota</taxon>
        <taxon>Metazoa</taxon>
        <taxon>Spiralia</taxon>
        <taxon>Lophotrochozoa</taxon>
        <taxon>Platyhelminthes</taxon>
        <taxon>Trematoda</taxon>
        <taxon>Digenea</taxon>
        <taxon>Plagiorchiida</taxon>
        <taxon>Troglotremata</taxon>
        <taxon>Troglotrematidae</taxon>
        <taxon>Paragonimus</taxon>
    </lineage>
</organism>
<dbReference type="GO" id="GO:0046982">
    <property type="term" value="F:protein heterodimerization activity"/>
    <property type="evidence" value="ECO:0007669"/>
    <property type="project" value="InterPro"/>
</dbReference>
<dbReference type="Gene3D" id="1.10.20.10">
    <property type="entry name" value="Histone, subunit A"/>
    <property type="match status" value="1"/>
</dbReference>